<feature type="domain" description="Peptidase S74" evidence="1">
    <location>
        <begin position="238"/>
        <end position="345"/>
    </location>
</feature>
<dbReference type="RefSeq" id="WP_346762655.1">
    <property type="nucleotide sequence ID" value="NZ_JAUJEB010000015.1"/>
</dbReference>
<dbReference type="PROSITE" id="PS51688">
    <property type="entry name" value="ICA"/>
    <property type="match status" value="1"/>
</dbReference>
<protein>
    <submittedName>
        <fullName evidence="2">Tail fiber domain-containing protein</fullName>
    </submittedName>
</protein>
<dbReference type="InterPro" id="IPR030392">
    <property type="entry name" value="S74_ICA"/>
</dbReference>
<dbReference type="EMBL" id="JAUJEB010000015">
    <property type="protein sequence ID" value="MDN5217318.1"/>
    <property type="molecule type" value="Genomic_DNA"/>
</dbReference>
<reference evidence="2" key="1">
    <citation type="submission" date="2023-06" db="EMBL/GenBank/DDBJ databases">
        <title>Genomic of Agaribacillus aureum.</title>
        <authorList>
            <person name="Wang G."/>
        </authorList>
    </citation>
    <scope>NUCLEOTIDE SEQUENCE</scope>
    <source>
        <strain evidence="2">BMA12</strain>
    </source>
</reference>
<proteinExistence type="predicted"/>
<dbReference type="Proteomes" id="UP001172083">
    <property type="component" value="Unassembled WGS sequence"/>
</dbReference>
<dbReference type="Pfam" id="PF13884">
    <property type="entry name" value="Peptidase_S74"/>
    <property type="match status" value="1"/>
</dbReference>
<name>A0ABT8LHP2_9BACT</name>
<sequence length="453" mass="48799">MRLKVSITFFLLAIMTAANAQRNTNYGGSAGFSGSDNVSVGYWAGNWITGATNTFVGTKSGSKAGNSGNFNSFFGYNSGYNNTSGDNNVFLGSASGESNTSGFNNTFVGVWSGATNTTGWHNTCLGLNAGSYNVSGNLNTYVGSGAGISNNGSNNVFLGSQSGHRAQNSSGNVFIGNRAGYYETQSNKLYIANNSTTIPLIYGDFTTGRIGLGSRNLTGFYRLYISGSAFATGLWLSSDKRFKTNGKDIQGALDKIKSIKGRSFEYKKSKKLEARAFNEGEQLGFYAQELQKVFPELVQEDNEGFLAVNYIGLIPVLVEAVKELQVSDENAAAYDSKITALESRIVLLEQLMKKEGLGVSGNQGLDESMQLFQNIPNPANSETRIQYKVSNEAQHVSLLIYDLSGKQLKSFPNLSPGKGEVILSAFEMEAGTYLYSLLVDGKVTDTKRMILTK</sequence>
<gene>
    <name evidence="2" type="ORF">QQ020_34915</name>
</gene>
<accession>A0ABT8LHP2</accession>
<evidence type="ECO:0000313" key="3">
    <source>
        <dbReference type="Proteomes" id="UP001172083"/>
    </source>
</evidence>
<keyword evidence="3" id="KW-1185">Reference proteome</keyword>
<evidence type="ECO:0000259" key="1">
    <source>
        <dbReference type="PROSITE" id="PS51688"/>
    </source>
</evidence>
<organism evidence="2 3">
    <name type="scientific">Agaribacillus aureus</name>
    <dbReference type="NCBI Taxonomy" id="3051825"/>
    <lineage>
        <taxon>Bacteria</taxon>
        <taxon>Pseudomonadati</taxon>
        <taxon>Bacteroidota</taxon>
        <taxon>Cytophagia</taxon>
        <taxon>Cytophagales</taxon>
        <taxon>Splendidivirgaceae</taxon>
        <taxon>Agaribacillus</taxon>
    </lineage>
</organism>
<dbReference type="InterPro" id="IPR026444">
    <property type="entry name" value="Secre_tail"/>
</dbReference>
<comment type="caution">
    <text evidence="2">The sequence shown here is derived from an EMBL/GenBank/DDBJ whole genome shotgun (WGS) entry which is preliminary data.</text>
</comment>
<evidence type="ECO:0000313" key="2">
    <source>
        <dbReference type="EMBL" id="MDN5217318.1"/>
    </source>
</evidence>
<dbReference type="NCBIfam" id="TIGR04183">
    <property type="entry name" value="Por_Secre_tail"/>
    <property type="match status" value="1"/>
</dbReference>